<name>A0A6B1DQR6_9CHLR</name>
<dbReference type="PANTHER" id="PTHR21240">
    <property type="entry name" value="2-AMINO-3-CARBOXYLMUCONATE-6-SEMIALDEHYDE DECARBOXYLASE"/>
    <property type="match status" value="1"/>
</dbReference>
<dbReference type="Gene3D" id="3.20.20.140">
    <property type="entry name" value="Metal-dependent hydrolases"/>
    <property type="match status" value="1"/>
</dbReference>
<dbReference type="GO" id="GO:0016787">
    <property type="term" value="F:hydrolase activity"/>
    <property type="evidence" value="ECO:0007669"/>
    <property type="project" value="UniProtKB-KW"/>
</dbReference>
<keyword evidence="3" id="KW-0378">Hydrolase</keyword>
<dbReference type="EMBL" id="VXPY01000013">
    <property type="protein sequence ID" value="MYD89145.1"/>
    <property type="molecule type" value="Genomic_DNA"/>
</dbReference>
<dbReference type="InterPro" id="IPR006680">
    <property type="entry name" value="Amidohydro-rel"/>
</dbReference>
<reference evidence="3" key="1">
    <citation type="submission" date="2019-09" db="EMBL/GenBank/DDBJ databases">
        <title>Characterisation of the sponge microbiome using genome-centric metagenomics.</title>
        <authorList>
            <person name="Engelberts J.P."/>
            <person name="Robbins S.J."/>
            <person name="De Goeij J.M."/>
            <person name="Aranda M."/>
            <person name="Bell S.C."/>
            <person name="Webster N.S."/>
        </authorList>
    </citation>
    <scope>NUCLEOTIDE SEQUENCE</scope>
    <source>
        <strain evidence="3">SB0662_bin_9</strain>
    </source>
</reference>
<evidence type="ECO:0000313" key="3">
    <source>
        <dbReference type="EMBL" id="MYD89145.1"/>
    </source>
</evidence>
<evidence type="ECO:0000259" key="2">
    <source>
        <dbReference type="Pfam" id="PF04909"/>
    </source>
</evidence>
<gene>
    <name evidence="3" type="ORF">F4Y08_02230</name>
</gene>
<dbReference type="GO" id="GO:0005737">
    <property type="term" value="C:cytoplasm"/>
    <property type="evidence" value="ECO:0007669"/>
    <property type="project" value="TreeGrafter"/>
</dbReference>
<organism evidence="3">
    <name type="scientific">Caldilineaceae bacterium SB0662_bin_9</name>
    <dbReference type="NCBI Taxonomy" id="2605258"/>
    <lineage>
        <taxon>Bacteria</taxon>
        <taxon>Bacillati</taxon>
        <taxon>Chloroflexota</taxon>
        <taxon>Caldilineae</taxon>
        <taxon>Caldilineales</taxon>
        <taxon>Caldilineaceae</taxon>
    </lineage>
</organism>
<dbReference type="InterPro" id="IPR032466">
    <property type="entry name" value="Metal_Hydrolase"/>
</dbReference>
<sequence>MAVSLTSPLQDRTGAEVVRTPIIDTDVHVYIQPDDLERHLSPFWRDQYLNFGKRTYDGMLFPRSMPMAARHDAWPPNGDIPGANLEFTQMQLLDEFDMDYAILTPLTGTGEVLNFDFGLAHAQAVNDYQIEDWCAHDSRLRASIIIPYEDGPLSAEEIHRLGNHPSMAQVFLVTRTRDPLGSRRYWPIYEAACEYDLPIAVHFGGVGGSGITGAGSPTYYIEDHAGMAQSFQSQVTSIVSQGLFEIFDNLKFVLIEGGFAWMIPLMWRLDRTWEKLHKELPRVKKPPSEYIREHMWISTQPIEEPLYPHQFNQMLDQLDMTDRLMFASDYPHWDFDNPMRAIPSTVADAARRRIMAENAAELYDLPI</sequence>
<dbReference type="InterPro" id="IPR032465">
    <property type="entry name" value="ACMSD"/>
</dbReference>
<evidence type="ECO:0000256" key="1">
    <source>
        <dbReference type="ARBA" id="ARBA00023239"/>
    </source>
</evidence>
<dbReference type="PANTHER" id="PTHR21240:SF28">
    <property type="entry name" value="ISO-OROTATE DECARBOXYLASE (EUROFUNG)"/>
    <property type="match status" value="1"/>
</dbReference>
<feature type="domain" description="Amidohydrolase-related" evidence="2">
    <location>
        <begin position="23"/>
        <end position="365"/>
    </location>
</feature>
<comment type="caution">
    <text evidence="3">The sequence shown here is derived from an EMBL/GenBank/DDBJ whole genome shotgun (WGS) entry which is preliminary data.</text>
</comment>
<protein>
    <submittedName>
        <fullName evidence="3">Amidohydrolase</fullName>
    </submittedName>
</protein>
<keyword evidence="1" id="KW-0456">Lyase</keyword>
<dbReference type="AlphaFoldDB" id="A0A6B1DQR6"/>
<dbReference type="SUPFAM" id="SSF51556">
    <property type="entry name" value="Metallo-dependent hydrolases"/>
    <property type="match status" value="1"/>
</dbReference>
<dbReference type="GO" id="GO:0016831">
    <property type="term" value="F:carboxy-lyase activity"/>
    <property type="evidence" value="ECO:0007669"/>
    <property type="project" value="InterPro"/>
</dbReference>
<dbReference type="Pfam" id="PF04909">
    <property type="entry name" value="Amidohydro_2"/>
    <property type="match status" value="1"/>
</dbReference>
<accession>A0A6B1DQR6</accession>
<dbReference type="GO" id="GO:0019748">
    <property type="term" value="P:secondary metabolic process"/>
    <property type="evidence" value="ECO:0007669"/>
    <property type="project" value="TreeGrafter"/>
</dbReference>
<proteinExistence type="predicted"/>